<evidence type="ECO:0000313" key="2">
    <source>
        <dbReference type="EMBL" id="MSS57657.1"/>
    </source>
</evidence>
<dbReference type="AlphaFoldDB" id="A0A7X2NQC4"/>
<evidence type="ECO:0000259" key="1">
    <source>
        <dbReference type="Pfam" id="PF21939"/>
    </source>
</evidence>
<dbReference type="Proteomes" id="UP000461880">
    <property type="component" value="Unassembled WGS sequence"/>
</dbReference>
<gene>
    <name evidence="2" type="ORF">FYJ51_01865</name>
</gene>
<accession>A0A7X2NQC4</accession>
<protein>
    <recommendedName>
        <fullName evidence="1">Baseplate structural protein Gp10 C-terminal domain-containing protein</fullName>
    </recommendedName>
</protein>
<comment type="caution">
    <text evidence="2">The sequence shown here is derived from an EMBL/GenBank/DDBJ whole genome shotgun (WGS) entry which is preliminary data.</text>
</comment>
<feature type="domain" description="Baseplate structural protein Gp10 C-terminal" evidence="1">
    <location>
        <begin position="14"/>
        <end position="148"/>
    </location>
</feature>
<sequence length="149" mass="15866">MANVINFGGGMNPYPVGSIYLSVTDTDPSELFGGTWERIKGRFLIGAGENDANSNNDWGEYASGTINWPAGETGGSPWHQLTQAELPQGVALTKELSAGDWSLGVWNGDDAKSGGYGAYLQGQYNSPSGGNAVNKIPPYLAVYMWKRTA</sequence>
<proteinExistence type="predicted"/>
<dbReference type="RefSeq" id="WP_154502573.1">
    <property type="nucleotide sequence ID" value="NZ_VUMN01000002.1"/>
</dbReference>
<reference evidence="2 3" key="1">
    <citation type="submission" date="2019-08" db="EMBL/GenBank/DDBJ databases">
        <title>In-depth cultivation of the pig gut microbiome towards novel bacterial diversity and tailored functional studies.</title>
        <authorList>
            <person name="Wylensek D."/>
            <person name="Hitch T.C.A."/>
            <person name="Clavel T."/>
        </authorList>
    </citation>
    <scope>NUCLEOTIDE SEQUENCE [LARGE SCALE GENOMIC DNA]</scope>
    <source>
        <strain evidence="2 3">Oil+RF-744-GAM-WT-6</strain>
    </source>
</reference>
<dbReference type="SUPFAM" id="SSF88874">
    <property type="entry name" value="Receptor-binding domain of short tail fibre protein gp12"/>
    <property type="match status" value="1"/>
</dbReference>
<evidence type="ECO:0000313" key="3">
    <source>
        <dbReference type="Proteomes" id="UP000461880"/>
    </source>
</evidence>
<keyword evidence="3" id="KW-1185">Reference proteome</keyword>
<dbReference type="Pfam" id="PF21939">
    <property type="entry name" value="Gp10_C"/>
    <property type="match status" value="1"/>
</dbReference>
<organism evidence="2 3">
    <name type="scientific">Stecheria intestinalis</name>
    <dbReference type="NCBI Taxonomy" id="2606630"/>
    <lineage>
        <taxon>Bacteria</taxon>
        <taxon>Bacillati</taxon>
        <taxon>Bacillota</taxon>
        <taxon>Erysipelotrichia</taxon>
        <taxon>Erysipelotrichales</taxon>
        <taxon>Erysipelotrichaceae</taxon>
        <taxon>Stecheria</taxon>
    </lineage>
</organism>
<dbReference type="EMBL" id="VUMN01000002">
    <property type="protein sequence ID" value="MSS57657.1"/>
    <property type="molecule type" value="Genomic_DNA"/>
</dbReference>
<name>A0A7X2NQC4_9FIRM</name>
<dbReference type="InterPro" id="IPR053827">
    <property type="entry name" value="Gp10_C"/>
</dbReference>